<evidence type="ECO:0000256" key="4">
    <source>
        <dbReference type="ARBA" id="ARBA00023004"/>
    </source>
</evidence>
<evidence type="ECO:0000256" key="1">
    <source>
        <dbReference type="ARBA" id="ARBA00001966"/>
    </source>
</evidence>
<dbReference type="InterPro" id="IPR013785">
    <property type="entry name" value="Aldolase_TIM"/>
</dbReference>
<dbReference type="CDD" id="cd01335">
    <property type="entry name" value="Radical_SAM"/>
    <property type="match status" value="1"/>
</dbReference>
<evidence type="ECO:0000313" key="7">
    <source>
        <dbReference type="EMBL" id="RZF22821.1"/>
    </source>
</evidence>
<accession>A0ABY0IIN6</accession>
<dbReference type="InterPro" id="IPR050377">
    <property type="entry name" value="Radical_SAM_PqqE_MftC-like"/>
</dbReference>
<dbReference type="SFLD" id="SFLDS00029">
    <property type="entry name" value="Radical_SAM"/>
    <property type="match status" value="1"/>
</dbReference>
<evidence type="ECO:0000256" key="3">
    <source>
        <dbReference type="ARBA" id="ARBA00022723"/>
    </source>
</evidence>
<gene>
    <name evidence="7" type="ORF">DAY19_03345</name>
</gene>
<feature type="domain" description="Radical SAM core" evidence="6">
    <location>
        <begin position="14"/>
        <end position="167"/>
    </location>
</feature>
<dbReference type="Pfam" id="PF04055">
    <property type="entry name" value="Radical_SAM"/>
    <property type="match status" value="1"/>
</dbReference>
<dbReference type="InterPro" id="IPR058240">
    <property type="entry name" value="rSAM_sf"/>
</dbReference>
<name>A0ABY0IIN6_9BACT</name>
<sequence length="301" mass="35045">MQYNKFVEFIELSLNNSCQLQCQGCPSLNPGHKNKRELDFSKVLPIIKDFNPKEVFVCGNDGEPLEHSDINIILEQLGENFNQDILIATNGENLMSLDVQRLSKYENIVYQVAIDGPTQEIHELTRSGGNLELVFKNITQLKDKLNIELIFSRHKLNEEYAIKTADLVRDKFGLDLLFRDTTLVTDRIRPPKKKSLRGNMDFLYKKNHSAPVKPWFKRIYINSDGNCYPCVSFIYGKTKVEPISIYSYNHTFEFFSDFIKFSKEFCRCFQALGNTTQCKLNCDFYMNNFEYDNLESIRKIS</sequence>
<protein>
    <submittedName>
        <fullName evidence="7">Radical SAM protein</fullName>
    </submittedName>
</protein>
<evidence type="ECO:0000313" key="8">
    <source>
        <dbReference type="Proteomes" id="UP000443582"/>
    </source>
</evidence>
<keyword evidence="5" id="KW-0411">Iron-sulfur</keyword>
<dbReference type="RefSeq" id="WP_114705767.1">
    <property type="nucleotide sequence ID" value="NZ_QDKL01000001.1"/>
</dbReference>
<keyword evidence="2" id="KW-0949">S-adenosyl-L-methionine</keyword>
<evidence type="ECO:0000256" key="5">
    <source>
        <dbReference type="ARBA" id="ARBA00023014"/>
    </source>
</evidence>
<dbReference type="EMBL" id="QDKL01000001">
    <property type="protein sequence ID" value="RZF22821.1"/>
    <property type="molecule type" value="Genomic_DNA"/>
</dbReference>
<organism evidence="7 8">
    <name type="scientific">Halobacteriovorax vibrionivorans</name>
    <dbReference type="NCBI Taxonomy" id="2152716"/>
    <lineage>
        <taxon>Bacteria</taxon>
        <taxon>Pseudomonadati</taxon>
        <taxon>Bdellovibrionota</taxon>
        <taxon>Bacteriovoracia</taxon>
        <taxon>Bacteriovoracales</taxon>
        <taxon>Halobacteriovoraceae</taxon>
        <taxon>Halobacteriovorax</taxon>
    </lineage>
</organism>
<dbReference type="PANTHER" id="PTHR11228:SF7">
    <property type="entry name" value="PQQA PEPTIDE CYCLASE"/>
    <property type="match status" value="1"/>
</dbReference>
<dbReference type="Proteomes" id="UP000443582">
    <property type="component" value="Unassembled WGS sequence"/>
</dbReference>
<comment type="cofactor">
    <cofactor evidence="1">
        <name>[4Fe-4S] cluster</name>
        <dbReference type="ChEBI" id="CHEBI:49883"/>
    </cofactor>
</comment>
<keyword evidence="8" id="KW-1185">Reference proteome</keyword>
<keyword evidence="3" id="KW-0479">Metal-binding</keyword>
<proteinExistence type="predicted"/>
<evidence type="ECO:0000259" key="6">
    <source>
        <dbReference type="Pfam" id="PF04055"/>
    </source>
</evidence>
<evidence type="ECO:0000256" key="2">
    <source>
        <dbReference type="ARBA" id="ARBA00022691"/>
    </source>
</evidence>
<reference evidence="8" key="1">
    <citation type="journal article" date="2019" name="Int. J. Syst. Evol. Microbiol.">
        <title>Halobacteriovorax valvorus sp. nov., a novel prokaryotic predator isolated from coastal seawater of China.</title>
        <authorList>
            <person name="Chen M.-X."/>
        </authorList>
    </citation>
    <scope>NUCLEOTIDE SEQUENCE [LARGE SCALE GENOMIC DNA]</scope>
    <source>
        <strain evidence="8">BL9</strain>
    </source>
</reference>
<comment type="caution">
    <text evidence="7">The sequence shown here is derived from an EMBL/GenBank/DDBJ whole genome shotgun (WGS) entry which is preliminary data.</text>
</comment>
<dbReference type="Gene3D" id="3.20.20.70">
    <property type="entry name" value="Aldolase class I"/>
    <property type="match status" value="1"/>
</dbReference>
<dbReference type="PANTHER" id="PTHR11228">
    <property type="entry name" value="RADICAL SAM DOMAIN PROTEIN"/>
    <property type="match status" value="1"/>
</dbReference>
<dbReference type="InterPro" id="IPR007197">
    <property type="entry name" value="rSAM"/>
</dbReference>
<dbReference type="SUPFAM" id="SSF102114">
    <property type="entry name" value="Radical SAM enzymes"/>
    <property type="match status" value="1"/>
</dbReference>
<keyword evidence="4" id="KW-0408">Iron</keyword>